<reference evidence="4" key="1">
    <citation type="submission" date="2021-01" db="EMBL/GenBank/DDBJ databases">
        <authorList>
            <person name="Corre E."/>
            <person name="Pelletier E."/>
            <person name="Niang G."/>
            <person name="Scheremetjew M."/>
            <person name="Finn R."/>
            <person name="Kale V."/>
            <person name="Holt S."/>
            <person name="Cochrane G."/>
            <person name="Meng A."/>
            <person name="Brown T."/>
            <person name="Cohen L."/>
        </authorList>
    </citation>
    <scope>NUCLEOTIDE SEQUENCE</scope>
    <source>
        <strain evidence="4">NIES-2562</strain>
    </source>
</reference>
<feature type="compositionally biased region" description="Basic and acidic residues" evidence="3">
    <location>
        <begin position="11"/>
        <end position="23"/>
    </location>
</feature>
<feature type="repeat" description="HEAT" evidence="2">
    <location>
        <begin position="133"/>
        <end position="171"/>
    </location>
</feature>
<accession>A0A7S3GLY1</accession>
<dbReference type="GO" id="GO:0005737">
    <property type="term" value="C:cytoplasm"/>
    <property type="evidence" value="ECO:0007669"/>
    <property type="project" value="TreeGrafter"/>
</dbReference>
<feature type="repeat" description="HEAT" evidence="2">
    <location>
        <begin position="369"/>
        <end position="407"/>
    </location>
</feature>
<dbReference type="PANTHER" id="PTHR10648">
    <property type="entry name" value="SERINE/THREONINE-PROTEIN PHOSPHATASE PP2A 65 KDA REGULATORY SUBUNIT"/>
    <property type="match status" value="1"/>
</dbReference>
<organism evidence="4">
    <name type="scientific">Palpitomonas bilix</name>
    <dbReference type="NCBI Taxonomy" id="652834"/>
    <lineage>
        <taxon>Eukaryota</taxon>
        <taxon>Eukaryota incertae sedis</taxon>
    </lineage>
</organism>
<evidence type="ECO:0000313" key="4">
    <source>
        <dbReference type="EMBL" id="CAE0270637.1"/>
    </source>
</evidence>
<evidence type="ECO:0000256" key="1">
    <source>
        <dbReference type="ARBA" id="ARBA00022737"/>
    </source>
</evidence>
<keyword evidence="1" id="KW-0677">Repeat</keyword>
<dbReference type="InterPro" id="IPR051023">
    <property type="entry name" value="PP2A_Regulatory_Subunit_A"/>
</dbReference>
<evidence type="ECO:0000256" key="2">
    <source>
        <dbReference type="PROSITE-ProRule" id="PRU00103"/>
    </source>
</evidence>
<dbReference type="InterPro" id="IPR011989">
    <property type="entry name" value="ARM-like"/>
</dbReference>
<feature type="repeat" description="HEAT" evidence="2">
    <location>
        <begin position="251"/>
        <end position="289"/>
    </location>
</feature>
<dbReference type="PANTHER" id="PTHR10648:SF1">
    <property type="entry name" value="SERINE_THREONINE-PROTEIN PHOSPHATASE 4 REGULATORY SUBUNIT 1"/>
    <property type="match status" value="1"/>
</dbReference>
<dbReference type="EMBL" id="HBIB01049956">
    <property type="protein sequence ID" value="CAE0270637.1"/>
    <property type="molecule type" value="Transcribed_RNA"/>
</dbReference>
<evidence type="ECO:0000256" key="3">
    <source>
        <dbReference type="SAM" id="MobiDB-lite"/>
    </source>
</evidence>
<dbReference type="InterPro" id="IPR016024">
    <property type="entry name" value="ARM-type_fold"/>
</dbReference>
<sequence length="626" mass="70165">MDKGSPSAIKKPADFDSISRDAFPEEYTPSEDAKQIEQSYHEEKFADEFERIERYCMSDIPLQRIVQVRNLASAGRRIPFLQLRRRLQAVLDRFFEDEEVEIRRILADQAFTLAKHVSKGGDNSGYGIMLEVLLPASLHLCQDAEESVREQAVTSFRSISALIRRDDIPVHVLRPVLNLAHTMEREDDRVVGSQLLGLLSPVIGKELCNQVSAKEMGSMADDPSYRVRKAAAVSIAKVMEEVEQDVVVDQLLPVYLALCQDSIWGVRKAAVESIAIVSNSLPRDLRAPELVPIVDASTKDVSRWVRTAMLQKMGEFLTSLPSTEISEDLLMEYTSLARAKPGDGDLSYYCAYSFPAVVLSVGARRWSELCDAFMALAKDIQYKVRRSLAFSLHEVARILGPEITLQDLLPVFEGFLRDLDEVRIGSTSHYAEFVGCLPEGERDSFVSILMDLQYEAESWRIRESLGQQLGTLCRHVSIDAVRSDLIPVLLDLCNDPIFQVRESVIPEVAVVYSLVREYTDIADELVAGLTGMAKEESCQKRQHYIHMCGHLAKVLSPDDFTTLFLDPLWSLVGDPIPIARISVAKCLRRHLLPHPTLGKLPVVQQMRSAIESDADGDVVDAFNSEK</sequence>
<dbReference type="SUPFAM" id="SSF48371">
    <property type="entry name" value="ARM repeat"/>
    <property type="match status" value="1"/>
</dbReference>
<dbReference type="Gene3D" id="1.25.10.10">
    <property type="entry name" value="Leucine-rich Repeat Variant"/>
    <property type="match status" value="1"/>
</dbReference>
<feature type="region of interest" description="Disordered" evidence="3">
    <location>
        <begin position="1"/>
        <end position="34"/>
    </location>
</feature>
<dbReference type="InterPro" id="IPR021133">
    <property type="entry name" value="HEAT_type_2"/>
</dbReference>
<dbReference type="PROSITE" id="PS50077">
    <property type="entry name" value="HEAT_REPEAT"/>
    <property type="match status" value="3"/>
</dbReference>
<protein>
    <submittedName>
        <fullName evidence="4">Uncharacterized protein</fullName>
    </submittedName>
</protein>
<dbReference type="GO" id="GO:0019888">
    <property type="term" value="F:protein phosphatase regulator activity"/>
    <property type="evidence" value="ECO:0007669"/>
    <property type="project" value="TreeGrafter"/>
</dbReference>
<name>A0A7S3GLY1_9EUKA</name>
<dbReference type="AlphaFoldDB" id="A0A7S3GLY1"/>
<gene>
    <name evidence="4" type="ORF">PBIL07802_LOCUS32992</name>
</gene>
<proteinExistence type="predicted"/>